<dbReference type="GO" id="GO:0051726">
    <property type="term" value="P:regulation of cell cycle"/>
    <property type="evidence" value="ECO:0007669"/>
    <property type="project" value="InterPro"/>
</dbReference>
<evidence type="ECO:0000256" key="1">
    <source>
        <dbReference type="ARBA" id="ARBA00007361"/>
    </source>
</evidence>
<comment type="similarity">
    <text evidence="1">Belongs to the GADD45 family.</text>
</comment>
<sequence length="172" mass="18925">QTLETCLTTTLTMQSPGKSLKEALLCAQSEDRLTVGVYESAKIMTDDPDSVSFCVLAMDEEFECDIALQIHFTLIQSFCFDNDISIVRVSDMQRLAEIVGSAAPAPEEKGALPRTVASCPVHAKMTLILYVNEVRYATRATHRPSFFVRMRFGEEGEATSASCGPHRANVAR</sequence>
<dbReference type="GeneTree" id="ENSGT00950000182964"/>
<dbReference type="PANTHER" id="PTHR10411:SF9">
    <property type="entry name" value="GROWTH ARREST AND DNA DAMAGE 45 GAMMA LIKE-RELATED"/>
    <property type="match status" value="1"/>
</dbReference>
<dbReference type="Gene3D" id="3.30.1330.30">
    <property type="match status" value="1"/>
</dbReference>
<dbReference type="InterPro" id="IPR029064">
    <property type="entry name" value="Ribosomal_eL30-like_sf"/>
</dbReference>
<reference evidence="3" key="2">
    <citation type="submission" date="2025-08" db="UniProtKB">
        <authorList>
            <consortium name="Ensembl"/>
        </authorList>
    </citation>
    <scope>IDENTIFICATION</scope>
</reference>
<protein>
    <submittedName>
        <fullName evidence="3">Growth arrest and DNA damage inducible gamma</fullName>
    </submittedName>
</protein>
<dbReference type="GO" id="GO:0005737">
    <property type="term" value="C:cytoplasm"/>
    <property type="evidence" value="ECO:0007669"/>
    <property type="project" value="TreeGrafter"/>
</dbReference>
<dbReference type="InterPro" id="IPR004038">
    <property type="entry name" value="Ribosomal_eL8/eL30/eS12/Gad45"/>
</dbReference>
<dbReference type="GO" id="GO:0005634">
    <property type="term" value="C:nucleus"/>
    <property type="evidence" value="ECO:0007669"/>
    <property type="project" value="InterPro"/>
</dbReference>
<reference evidence="3" key="3">
    <citation type="submission" date="2025-09" db="UniProtKB">
        <authorList>
            <consortium name="Ensembl"/>
        </authorList>
    </citation>
    <scope>IDENTIFICATION</scope>
</reference>
<accession>A0A4W6E1F8</accession>
<dbReference type="Pfam" id="PF01248">
    <property type="entry name" value="Ribosomal_L7Ae"/>
    <property type="match status" value="1"/>
</dbReference>
<organism evidence="3 4">
    <name type="scientific">Lates calcarifer</name>
    <name type="common">Barramundi</name>
    <name type="synonym">Holocentrus calcarifer</name>
    <dbReference type="NCBI Taxonomy" id="8187"/>
    <lineage>
        <taxon>Eukaryota</taxon>
        <taxon>Metazoa</taxon>
        <taxon>Chordata</taxon>
        <taxon>Craniata</taxon>
        <taxon>Vertebrata</taxon>
        <taxon>Euteleostomi</taxon>
        <taxon>Actinopterygii</taxon>
        <taxon>Neopterygii</taxon>
        <taxon>Teleostei</taxon>
        <taxon>Neoteleostei</taxon>
        <taxon>Acanthomorphata</taxon>
        <taxon>Carangaria</taxon>
        <taxon>Carangaria incertae sedis</taxon>
        <taxon>Centropomidae</taxon>
        <taxon>Lates</taxon>
    </lineage>
</organism>
<dbReference type="PANTHER" id="PTHR10411">
    <property type="entry name" value="GROWTH ARREST AND DNA DAMAGE-INDUCIBLE PROTEIN GADD45"/>
    <property type="match status" value="1"/>
</dbReference>
<gene>
    <name evidence="3" type="primary">GADD45G</name>
</gene>
<evidence type="ECO:0000313" key="3">
    <source>
        <dbReference type="Ensembl" id="ENSLCAP00010032334.1"/>
    </source>
</evidence>
<dbReference type="InterPro" id="IPR024824">
    <property type="entry name" value="GADD45"/>
</dbReference>
<dbReference type="Proteomes" id="UP000314980">
    <property type="component" value="Unassembled WGS sequence"/>
</dbReference>
<keyword evidence="4" id="KW-1185">Reference proteome</keyword>
<name>A0A4W6E1F8_LATCA</name>
<dbReference type="Ensembl" id="ENSLCAT00010033087.1">
    <property type="protein sequence ID" value="ENSLCAP00010032334.1"/>
    <property type="gene ID" value="ENSLCAG00010015228.1"/>
</dbReference>
<dbReference type="InParanoid" id="A0A4W6E1F8"/>
<evidence type="ECO:0000313" key="4">
    <source>
        <dbReference type="Proteomes" id="UP000314980"/>
    </source>
</evidence>
<feature type="domain" description="Ribosomal protein eL8/eL30/eS12/Gadd45" evidence="2">
    <location>
        <begin position="19"/>
        <end position="103"/>
    </location>
</feature>
<reference evidence="4" key="1">
    <citation type="submission" date="2015-09" db="EMBL/GenBank/DDBJ databases">
        <authorList>
            <person name="Sai Rama Sridatta P."/>
        </authorList>
    </citation>
    <scope>NUCLEOTIDE SEQUENCE [LARGE SCALE GENOMIC DNA]</scope>
</reference>
<proteinExistence type="inferred from homology"/>
<evidence type="ECO:0000259" key="2">
    <source>
        <dbReference type="Pfam" id="PF01248"/>
    </source>
</evidence>
<dbReference type="AlphaFoldDB" id="A0A4W6E1F8"/>